<evidence type="ECO:0000259" key="2">
    <source>
        <dbReference type="Pfam" id="PF12773"/>
    </source>
</evidence>
<keyword evidence="1" id="KW-0472">Membrane</keyword>
<feature type="transmembrane region" description="Helical" evidence="1">
    <location>
        <begin position="314"/>
        <end position="336"/>
    </location>
</feature>
<dbReference type="EMBL" id="JBHTKJ010000052">
    <property type="protein sequence ID" value="MFD1039938.1"/>
    <property type="molecule type" value="Genomic_DNA"/>
</dbReference>
<protein>
    <submittedName>
        <fullName evidence="3">Zinc ribbon domain-containing protein</fullName>
    </submittedName>
</protein>
<evidence type="ECO:0000313" key="4">
    <source>
        <dbReference type="Proteomes" id="UP001597040"/>
    </source>
</evidence>
<dbReference type="InterPro" id="IPR025874">
    <property type="entry name" value="DZR"/>
</dbReference>
<feature type="transmembrane region" description="Helical" evidence="1">
    <location>
        <begin position="489"/>
        <end position="505"/>
    </location>
</feature>
<proteinExistence type="predicted"/>
<name>A0ABW3LNI2_9BACI</name>
<feature type="transmembrane region" description="Helical" evidence="1">
    <location>
        <begin position="221"/>
        <end position="248"/>
    </location>
</feature>
<comment type="caution">
    <text evidence="3">The sequence shown here is derived from an EMBL/GenBank/DDBJ whole genome shotgun (WGS) entry which is preliminary data.</text>
</comment>
<reference evidence="4" key="1">
    <citation type="journal article" date="2019" name="Int. J. Syst. Evol. Microbiol.">
        <title>The Global Catalogue of Microorganisms (GCM) 10K type strain sequencing project: providing services to taxonomists for standard genome sequencing and annotation.</title>
        <authorList>
            <consortium name="The Broad Institute Genomics Platform"/>
            <consortium name="The Broad Institute Genome Sequencing Center for Infectious Disease"/>
            <person name="Wu L."/>
            <person name="Ma J."/>
        </authorList>
    </citation>
    <scope>NUCLEOTIDE SEQUENCE [LARGE SCALE GENOMIC DNA]</scope>
    <source>
        <strain evidence="4">CCUG 56754</strain>
    </source>
</reference>
<feature type="transmembrane region" description="Helical" evidence="1">
    <location>
        <begin position="415"/>
        <end position="435"/>
    </location>
</feature>
<keyword evidence="4" id="KW-1185">Reference proteome</keyword>
<feature type="transmembrane region" description="Helical" evidence="1">
    <location>
        <begin position="187"/>
        <end position="209"/>
    </location>
</feature>
<organism evidence="3 4">
    <name type="scientific">Virgibacillus byunsanensis</name>
    <dbReference type="NCBI Taxonomy" id="570945"/>
    <lineage>
        <taxon>Bacteria</taxon>
        <taxon>Bacillati</taxon>
        <taxon>Bacillota</taxon>
        <taxon>Bacilli</taxon>
        <taxon>Bacillales</taxon>
        <taxon>Bacillaceae</taxon>
        <taxon>Virgibacillus</taxon>
    </lineage>
</organism>
<feature type="domain" description="DZANK-type" evidence="2">
    <location>
        <begin position="10"/>
        <end position="66"/>
    </location>
</feature>
<keyword evidence="1" id="KW-1133">Transmembrane helix</keyword>
<feature type="transmembrane region" description="Helical" evidence="1">
    <location>
        <begin position="356"/>
        <end position="380"/>
    </location>
</feature>
<evidence type="ECO:0000313" key="3">
    <source>
        <dbReference type="EMBL" id="MFD1039938.1"/>
    </source>
</evidence>
<feature type="transmembrane region" description="Helical" evidence="1">
    <location>
        <begin position="441"/>
        <end position="468"/>
    </location>
</feature>
<keyword evidence="1" id="KW-0812">Transmembrane</keyword>
<evidence type="ECO:0000256" key="1">
    <source>
        <dbReference type="SAM" id="Phobius"/>
    </source>
</evidence>
<dbReference type="Pfam" id="PF12773">
    <property type="entry name" value="DZR"/>
    <property type="match status" value="1"/>
</dbReference>
<sequence>MGEGEGYLYCSHCGTKNEDDAQYCIADGYSLSKPAKYGTLVSGYQPYCSSCGTKHSNLALYCMECGASIDTYSPIIEEETTFESNDYKQFFDINLLKKVAPGVLLSTGLLFLMSILFTSFIKENYLFRVMRDMIPGMSYPGMSGQEVIETVQQFNIIEFLLFSSFTNITFGVTDSAMQMGGGYDSRILTSIIIFGSVPVVSLLAGGYFIKKRNPELVQHGAWKIAAFFAICYGLILGVLTFLTGVSITPDLTSDGGNVTVDQEITMTMRYSFISAVVNGIFFGFIFSYLGIIMGKNNLRSPKLEKPLNSLTTSLNYSFFAYSIGYVVLLLFSYIYVSQLQENLDEYMFNELTNGSTFAFVGLVFQIAVYFFNFVTFNSFVTNDYFHFRFLGTDPHFNDPAEGNSMDMFFADYRPLYYAAIVVIALLFIFIGRLLANSTQKLALTIGIYSVVFAVIMTFLTYHASLGMITNQGSGMKSINIMIGFDPIRAFIYSLLYAGITAFIGAKTRKFF</sequence>
<dbReference type="Proteomes" id="UP001597040">
    <property type="component" value="Unassembled WGS sequence"/>
</dbReference>
<accession>A0ABW3LNI2</accession>
<gene>
    <name evidence="3" type="ORF">ACFQ3N_16320</name>
</gene>
<dbReference type="RefSeq" id="WP_390363592.1">
    <property type="nucleotide sequence ID" value="NZ_JBHTKJ010000052.1"/>
</dbReference>
<feature type="transmembrane region" description="Helical" evidence="1">
    <location>
        <begin position="268"/>
        <end position="293"/>
    </location>
</feature>
<feature type="transmembrane region" description="Helical" evidence="1">
    <location>
        <begin position="99"/>
        <end position="121"/>
    </location>
</feature>